<gene>
    <name evidence="3" type="ordered locus">Trebr_1949</name>
</gene>
<keyword evidence="2" id="KW-0812">Transmembrane</keyword>
<dbReference type="Proteomes" id="UP000006546">
    <property type="component" value="Chromosome"/>
</dbReference>
<accession>F4LJC2</accession>
<feature type="region of interest" description="Disordered" evidence="1">
    <location>
        <begin position="55"/>
        <end position="126"/>
    </location>
</feature>
<evidence type="ECO:0000313" key="3">
    <source>
        <dbReference type="EMBL" id="AEE17367.1"/>
    </source>
</evidence>
<keyword evidence="4" id="KW-1185">Reference proteome</keyword>
<name>F4LJC2_TREBD</name>
<feature type="compositionally biased region" description="Low complexity" evidence="1">
    <location>
        <begin position="76"/>
        <end position="126"/>
    </location>
</feature>
<dbReference type="EMBL" id="CP002696">
    <property type="protein sequence ID" value="AEE17367.1"/>
    <property type="molecule type" value="Genomic_DNA"/>
</dbReference>
<evidence type="ECO:0000256" key="2">
    <source>
        <dbReference type="SAM" id="Phobius"/>
    </source>
</evidence>
<dbReference type="AlphaFoldDB" id="F4LJC2"/>
<dbReference type="STRING" id="906968.Trebr_1949"/>
<proteinExistence type="predicted"/>
<feature type="transmembrane region" description="Helical" evidence="2">
    <location>
        <begin position="12"/>
        <end position="31"/>
    </location>
</feature>
<dbReference type="KEGG" id="tbe:Trebr_1949"/>
<dbReference type="RefSeq" id="WP_013759071.1">
    <property type="nucleotide sequence ID" value="NC_015500.1"/>
</dbReference>
<dbReference type="HOGENOM" id="CLU_741740_0_0_12"/>
<keyword evidence="2" id="KW-0472">Membrane</keyword>
<keyword evidence="2" id="KW-1133">Transmembrane helix</keyword>
<evidence type="ECO:0000313" key="4">
    <source>
        <dbReference type="Proteomes" id="UP000006546"/>
    </source>
</evidence>
<feature type="compositionally biased region" description="Low complexity" evidence="1">
    <location>
        <begin position="55"/>
        <end position="64"/>
    </location>
</feature>
<protein>
    <submittedName>
        <fullName evidence="3">Uncharacterized protein</fullName>
    </submittedName>
</protein>
<dbReference type="eggNOG" id="ENOG50300SM">
    <property type="taxonomic scope" value="Bacteria"/>
</dbReference>
<feature type="region of interest" description="Disordered" evidence="1">
    <location>
        <begin position="191"/>
        <end position="225"/>
    </location>
</feature>
<sequence length="373" mass="38477">MTAGFLLESRKMGFIGTVIVWFIFVMCAVLIHPAPRTEPEYETVRITLAPLPAAPSLPAETSLPETPPAKTERPAAAETAASATSPAAVQSVSESAAARTEPAARPSSPTTQSAATSSAASASAVQPARQELVKSVEELMAESAAARPKTTADAVNWDELFADGASVSEVSGGGTAAVNTAQTARIDPLSGRAAEAGRDQGAAVQNTADSRRREDSSVSEGTQNALERIVTASRYGSRSASGAVDYAVTADTASEAAAGSGTSAGNGSGAESGSGRIRIALTDGSLRTLLEPEKPVITISAANERYIDASREVSISFSIQPSGAVSPGSIRITPSSLLHQLVEDEIKAQIAKWRFQEAASSGQVSFKYNIIKR</sequence>
<dbReference type="OrthoDB" id="363362at2"/>
<reference evidence="4" key="1">
    <citation type="submission" date="2011-04" db="EMBL/GenBank/DDBJ databases">
        <title>The complete genome of Treponema brennaborense DSM 12168.</title>
        <authorList>
            <person name="Lucas S."/>
            <person name="Han J."/>
            <person name="Lapidus A."/>
            <person name="Bruce D."/>
            <person name="Goodwin L."/>
            <person name="Pitluck S."/>
            <person name="Peters L."/>
            <person name="Kyrpides N."/>
            <person name="Mavromatis K."/>
            <person name="Ivanova N."/>
            <person name="Mikhailova N."/>
            <person name="Pagani I."/>
            <person name="Teshima H."/>
            <person name="Detter J.C."/>
            <person name="Tapia R."/>
            <person name="Han C."/>
            <person name="Land M."/>
            <person name="Hauser L."/>
            <person name="Markowitz V."/>
            <person name="Cheng J.-F."/>
            <person name="Hugenholtz P."/>
            <person name="Woyke T."/>
            <person name="Wu D."/>
            <person name="Gronow S."/>
            <person name="Wellnitz S."/>
            <person name="Brambilla E."/>
            <person name="Klenk H.-P."/>
            <person name="Eisen J.A."/>
        </authorList>
    </citation>
    <scope>NUCLEOTIDE SEQUENCE [LARGE SCALE GENOMIC DNA]</scope>
    <source>
        <strain evidence="4">DSM 12168 / CIP 105900 / DD5/3</strain>
    </source>
</reference>
<evidence type="ECO:0000256" key="1">
    <source>
        <dbReference type="SAM" id="MobiDB-lite"/>
    </source>
</evidence>
<organism evidence="3 4">
    <name type="scientific">Treponema brennaborense (strain DSM 12168 / CIP 105900 / DD5/3)</name>
    <dbReference type="NCBI Taxonomy" id="906968"/>
    <lineage>
        <taxon>Bacteria</taxon>
        <taxon>Pseudomonadati</taxon>
        <taxon>Spirochaetota</taxon>
        <taxon>Spirochaetia</taxon>
        <taxon>Spirochaetales</taxon>
        <taxon>Treponemataceae</taxon>
        <taxon>Treponema</taxon>
    </lineage>
</organism>